<keyword evidence="5" id="KW-1185">Reference proteome</keyword>
<accession>A0ABP7YYJ4</accession>
<dbReference type="InterPro" id="IPR036457">
    <property type="entry name" value="PPM-type-like_dom_sf"/>
</dbReference>
<feature type="region of interest" description="Disordered" evidence="2">
    <location>
        <begin position="1"/>
        <end position="201"/>
    </location>
</feature>
<reference evidence="5" key="1">
    <citation type="journal article" date="2019" name="Int. J. Syst. Evol. Microbiol.">
        <title>The Global Catalogue of Microorganisms (GCM) 10K type strain sequencing project: providing services to taxonomists for standard genome sequencing and annotation.</title>
        <authorList>
            <consortium name="The Broad Institute Genomics Platform"/>
            <consortium name="The Broad Institute Genome Sequencing Center for Infectious Disease"/>
            <person name="Wu L."/>
            <person name="Ma J."/>
        </authorList>
    </citation>
    <scope>NUCLEOTIDE SEQUENCE [LARGE SCALE GENOMIC DNA]</scope>
    <source>
        <strain evidence="5">JCM 17316</strain>
    </source>
</reference>
<dbReference type="SUPFAM" id="SSF81606">
    <property type="entry name" value="PP2C-like"/>
    <property type="match status" value="1"/>
</dbReference>
<dbReference type="Pfam" id="PF08447">
    <property type="entry name" value="PAS_3"/>
    <property type="match status" value="1"/>
</dbReference>
<dbReference type="Gene3D" id="3.30.450.20">
    <property type="entry name" value="PAS domain"/>
    <property type="match status" value="1"/>
</dbReference>
<feature type="compositionally biased region" description="Low complexity" evidence="2">
    <location>
        <begin position="31"/>
        <end position="49"/>
    </location>
</feature>
<evidence type="ECO:0000313" key="4">
    <source>
        <dbReference type="EMBL" id="GAA4143733.1"/>
    </source>
</evidence>
<dbReference type="PANTHER" id="PTHR43156">
    <property type="entry name" value="STAGE II SPORULATION PROTEIN E-RELATED"/>
    <property type="match status" value="1"/>
</dbReference>
<dbReference type="CDD" id="cd00130">
    <property type="entry name" value="PAS"/>
    <property type="match status" value="1"/>
</dbReference>
<dbReference type="InterPro" id="IPR013655">
    <property type="entry name" value="PAS_fold_3"/>
</dbReference>
<dbReference type="PROSITE" id="PS50113">
    <property type="entry name" value="PAC"/>
    <property type="match status" value="1"/>
</dbReference>
<dbReference type="InterPro" id="IPR035965">
    <property type="entry name" value="PAS-like_dom_sf"/>
</dbReference>
<dbReference type="SUPFAM" id="SSF55785">
    <property type="entry name" value="PYP-like sensor domain (PAS domain)"/>
    <property type="match status" value="2"/>
</dbReference>
<dbReference type="InterPro" id="IPR052016">
    <property type="entry name" value="Bact_Sigma-Reg"/>
</dbReference>
<dbReference type="Gene3D" id="3.60.40.10">
    <property type="entry name" value="PPM-type phosphatase domain"/>
    <property type="match status" value="1"/>
</dbReference>
<gene>
    <name evidence="4" type="ORF">GCM10022416_33930</name>
</gene>
<dbReference type="SMART" id="SM01012">
    <property type="entry name" value="ANTAR"/>
    <property type="match status" value="1"/>
</dbReference>
<dbReference type="InterPro" id="IPR000014">
    <property type="entry name" value="PAS"/>
</dbReference>
<dbReference type="SMART" id="SM00086">
    <property type="entry name" value="PAC"/>
    <property type="match status" value="1"/>
</dbReference>
<dbReference type="InterPro" id="IPR005561">
    <property type="entry name" value="ANTAR"/>
</dbReference>
<dbReference type="InterPro" id="IPR000700">
    <property type="entry name" value="PAS-assoc_C"/>
</dbReference>
<dbReference type="Pfam" id="PF03861">
    <property type="entry name" value="ANTAR"/>
    <property type="match status" value="1"/>
</dbReference>
<comment type="caution">
    <text evidence="4">The sequence shown here is derived from an EMBL/GenBank/DDBJ whole genome shotgun (WGS) entry which is preliminary data.</text>
</comment>
<evidence type="ECO:0000259" key="3">
    <source>
        <dbReference type="PROSITE" id="PS50113"/>
    </source>
</evidence>
<dbReference type="EMBL" id="BAABDO010000048">
    <property type="protein sequence ID" value="GAA4143733.1"/>
    <property type="molecule type" value="Genomic_DNA"/>
</dbReference>
<feature type="compositionally biased region" description="Basic and acidic residues" evidence="2">
    <location>
        <begin position="162"/>
        <end position="179"/>
    </location>
</feature>
<evidence type="ECO:0000256" key="2">
    <source>
        <dbReference type="SAM" id="MobiDB-lite"/>
    </source>
</evidence>
<feature type="compositionally biased region" description="Low complexity" evidence="2">
    <location>
        <begin position="97"/>
        <end position="118"/>
    </location>
</feature>
<feature type="domain" description="PAC" evidence="3">
    <location>
        <begin position="522"/>
        <end position="574"/>
    </location>
</feature>
<proteinExistence type="predicted"/>
<organism evidence="4 5">
    <name type="scientific">Actinomadura keratinilytica</name>
    <dbReference type="NCBI Taxonomy" id="547461"/>
    <lineage>
        <taxon>Bacteria</taxon>
        <taxon>Bacillati</taxon>
        <taxon>Actinomycetota</taxon>
        <taxon>Actinomycetes</taxon>
        <taxon>Streptosporangiales</taxon>
        <taxon>Thermomonosporaceae</taxon>
        <taxon>Actinomadura</taxon>
    </lineage>
</organism>
<dbReference type="Gene3D" id="2.10.70.100">
    <property type="match status" value="1"/>
</dbReference>
<dbReference type="Pfam" id="PF07228">
    <property type="entry name" value="SpoIIE"/>
    <property type="match status" value="1"/>
</dbReference>
<feature type="compositionally biased region" description="Low complexity" evidence="2">
    <location>
        <begin position="56"/>
        <end position="74"/>
    </location>
</feature>
<evidence type="ECO:0000256" key="1">
    <source>
        <dbReference type="ARBA" id="ARBA00022801"/>
    </source>
</evidence>
<dbReference type="InterPro" id="IPR001932">
    <property type="entry name" value="PPM-type_phosphatase-like_dom"/>
</dbReference>
<sequence>MDAGWKQPPGGRPRPDDVAGGGGPGAEHARTAAGAPGAGSSAPGEPRLAAGGGGTRNAAAGVSGETAPAQAAAKAPDETPGETSGDVSAEVQDESSSKSSSKASGEASSRASGAATPPGAGPDGAGAPRPDGGPPKESRPPGAAGRQQEEQPPAPAPAAPEHAQEHAETPKRDEGREAGASEEDSRDGAGEDASTPGMGRRMPMLQGMQAAARQRAVIAEARVRLADRLGCQPGEALQHLIWLARDLGMDLEETASLLVGERPAARETGGDTYAVVRETALRARSGAHEDVDPLVVVEELLGRPITEDAQADADLLAATPDDPVARAILDAAIVSAAWLVPVRSPEGRVVDFVYAALNEQARDPFGRGGRELRGRRLLRTDPGVVLSGLFAAHVDVLETGRPFARGPFCYTTSLNGTSRTMRVTVRSVRVPTGICMVWRFHDEEERTARRLEQAERLARIGFAEWDVATGEQDWSPQMLANYGRTEQDGPVTLKELSEVVVPEDLPLAEDALHTVLDRREPVQYEHRIRTPDGERRHLWLYAEPVLDSSGLLVGVRMLTQDISHRRSLEGALAETRRDLLRLQGQSARERQVALALRRAILPPDLMLAGASGLRAAVRSIPAENTARIGGDWHVTRVLSDGRGLFAVGDCSGHGLAATADMARMRHGLLALAYTGEPAGRLMGWLNDLANDLEPTATGTAVIAHFEPETCRMKWSIAGHPPPLLVRDGRARLLDDTPDPLLGAFPRLTYRTITTQLQPGDLVVLYTDGLVERRDSDLDEQIDRLARIVEKHDGEPDRLLDLVLTRMAYDPFADDTTLFIVRVA</sequence>
<evidence type="ECO:0000313" key="5">
    <source>
        <dbReference type="Proteomes" id="UP001500266"/>
    </source>
</evidence>
<dbReference type="Proteomes" id="UP001500266">
    <property type="component" value="Unassembled WGS sequence"/>
</dbReference>
<protein>
    <recommendedName>
        <fullName evidence="3">PAC domain-containing protein</fullName>
    </recommendedName>
</protein>
<name>A0ABP7YYJ4_9ACTN</name>
<dbReference type="PANTHER" id="PTHR43156:SF2">
    <property type="entry name" value="STAGE II SPORULATION PROTEIN E"/>
    <property type="match status" value="1"/>
</dbReference>
<keyword evidence="1" id="KW-0378">Hydrolase</keyword>
<dbReference type="SMART" id="SM00331">
    <property type="entry name" value="PP2C_SIG"/>
    <property type="match status" value="1"/>
</dbReference>
<dbReference type="InterPro" id="IPR001610">
    <property type="entry name" value="PAC"/>
</dbReference>